<name>A0ABW1S0C2_9LACO</name>
<dbReference type="SMART" id="SM00347">
    <property type="entry name" value="HTH_MARR"/>
    <property type="match status" value="1"/>
</dbReference>
<dbReference type="Pfam" id="PF12802">
    <property type="entry name" value="MarR_2"/>
    <property type="match status" value="1"/>
</dbReference>
<protein>
    <submittedName>
        <fullName evidence="2">MarR family winged helix-turn-helix transcriptional regulator</fullName>
    </submittedName>
</protein>
<dbReference type="InterPro" id="IPR036388">
    <property type="entry name" value="WH-like_DNA-bd_sf"/>
</dbReference>
<dbReference type="Gene3D" id="1.10.10.10">
    <property type="entry name" value="Winged helix-like DNA-binding domain superfamily/Winged helix DNA-binding domain"/>
    <property type="match status" value="1"/>
</dbReference>
<dbReference type="PANTHER" id="PTHR33164:SF57">
    <property type="entry name" value="MARR-FAMILY TRANSCRIPTIONAL REGULATOR"/>
    <property type="match status" value="1"/>
</dbReference>
<dbReference type="RefSeq" id="WP_137629364.1">
    <property type="nucleotide sequence ID" value="NZ_BJDJ01000021.1"/>
</dbReference>
<gene>
    <name evidence="2" type="ORF">ACFP5Y_08040</name>
</gene>
<dbReference type="EMBL" id="JBHSSC010000034">
    <property type="protein sequence ID" value="MFC6181166.1"/>
    <property type="molecule type" value="Genomic_DNA"/>
</dbReference>
<dbReference type="InterPro" id="IPR039422">
    <property type="entry name" value="MarR/SlyA-like"/>
</dbReference>
<dbReference type="PROSITE" id="PS50995">
    <property type="entry name" value="HTH_MARR_2"/>
    <property type="match status" value="1"/>
</dbReference>
<sequence length="142" mass="16211">MNNDEMVARQILILGRKIKQRRNLHIQDLNLTTGQADALKYFADHPGRTIAMFKDYQEITHQTARVIVQHLVKLGVVVLTPNPADGRAKLVTVTALGTKKRAQLSQHGWQTSRELFTDFTPAEQQQFLALLRRANVNLERNE</sequence>
<proteinExistence type="predicted"/>
<evidence type="ECO:0000259" key="1">
    <source>
        <dbReference type="PROSITE" id="PS50995"/>
    </source>
</evidence>
<accession>A0ABW1S0C2</accession>
<keyword evidence="3" id="KW-1185">Reference proteome</keyword>
<dbReference type="PANTHER" id="PTHR33164">
    <property type="entry name" value="TRANSCRIPTIONAL REGULATOR, MARR FAMILY"/>
    <property type="match status" value="1"/>
</dbReference>
<organism evidence="2 3">
    <name type="scientific">Lactiplantibacillus daowaiensis</name>
    <dbReference type="NCBI Taxonomy" id="2559918"/>
    <lineage>
        <taxon>Bacteria</taxon>
        <taxon>Bacillati</taxon>
        <taxon>Bacillota</taxon>
        <taxon>Bacilli</taxon>
        <taxon>Lactobacillales</taxon>
        <taxon>Lactobacillaceae</taxon>
        <taxon>Lactiplantibacillus</taxon>
    </lineage>
</organism>
<dbReference type="Proteomes" id="UP001596282">
    <property type="component" value="Unassembled WGS sequence"/>
</dbReference>
<evidence type="ECO:0000313" key="3">
    <source>
        <dbReference type="Proteomes" id="UP001596282"/>
    </source>
</evidence>
<evidence type="ECO:0000313" key="2">
    <source>
        <dbReference type="EMBL" id="MFC6181166.1"/>
    </source>
</evidence>
<dbReference type="SUPFAM" id="SSF46785">
    <property type="entry name" value="Winged helix' DNA-binding domain"/>
    <property type="match status" value="1"/>
</dbReference>
<dbReference type="InterPro" id="IPR000835">
    <property type="entry name" value="HTH_MarR-typ"/>
</dbReference>
<feature type="domain" description="HTH marR-type" evidence="1">
    <location>
        <begin position="4"/>
        <end position="136"/>
    </location>
</feature>
<reference evidence="3" key="1">
    <citation type="journal article" date="2019" name="Int. J. Syst. Evol. Microbiol.">
        <title>The Global Catalogue of Microorganisms (GCM) 10K type strain sequencing project: providing services to taxonomists for standard genome sequencing and annotation.</title>
        <authorList>
            <consortium name="The Broad Institute Genomics Platform"/>
            <consortium name="The Broad Institute Genome Sequencing Center for Infectious Disease"/>
            <person name="Wu L."/>
            <person name="Ma J."/>
        </authorList>
    </citation>
    <scope>NUCLEOTIDE SEQUENCE [LARGE SCALE GENOMIC DNA]</scope>
    <source>
        <strain evidence="3">CCM 8933</strain>
    </source>
</reference>
<comment type="caution">
    <text evidence="2">The sequence shown here is derived from an EMBL/GenBank/DDBJ whole genome shotgun (WGS) entry which is preliminary data.</text>
</comment>
<dbReference type="InterPro" id="IPR036390">
    <property type="entry name" value="WH_DNA-bd_sf"/>
</dbReference>